<dbReference type="EMBL" id="JAUOZU010000001">
    <property type="protein sequence ID" value="MDO6962828.1"/>
    <property type="molecule type" value="Genomic_DNA"/>
</dbReference>
<protein>
    <submittedName>
        <fullName evidence="3">Helix-turn-helix transcriptional regulator</fullName>
    </submittedName>
</protein>
<dbReference type="RefSeq" id="WP_304374698.1">
    <property type="nucleotide sequence ID" value="NZ_JAUOZU010000001.1"/>
</dbReference>
<organism evidence="3 4">
    <name type="scientific">Rhizobium alvei</name>
    <dbReference type="NCBI Taxonomy" id="1132659"/>
    <lineage>
        <taxon>Bacteria</taxon>
        <taxon>Pseudomonadati</taxon>
        <taxon>Pseudomonadota</taxon>
        <taxon>Alphaproteobacteria</taxon>
        <taxon>Hyphomicrobiales</taxon>
        <taxon>Rhizobiaceae</taxon>
        <taxon>Rhizobium/Agrobacterium group</taxon>
        <taxon>Rhizobium</taxon>
    </lineage>
</organism>
<feature type="domain" description="HTH cro/C1-type" evidence="2">
    <location>
        <begin position="60"/>
        <end position="114"/>
    </location>
</feature>
<keyword evidence="1" id="KW-0238">DNA-binding</keyword>
<dbReference type="InterPro" id="IPR050807">
    <property type="entry name" value="TransReg_Diox_bact_type"/>
</dbReference>
<dbReference type="InterPro" id="IPR010982">
    <property type="entry name" value="Lambda_DNA-bd_dom_sf"/>
</dbReference>
<name>A0ABT8YHN3_9HYPH</name>
<dbReference type="InterPro" id="IPR001387">
    <property type="entry name" value="Cro/C1-type_HTH"/>
</dbReference>
<dbReference type="Gene3D" id="1.10.260.40">
    <property type="entry name" value="lambda repressor-like DNA-binding domains"/>
    <property type="match status" value="1"/>
</dbReference>
<evidence type="ECO:0000259" key="2">
    <source>
        <dbReference type="PROSITE" id="PS50943"/>
    </source>
</evidence>
<dbReference type="PANTHER" id="PTHR46797:SF1">
    <property type="entry name" value="METHYLPHOSPHONATE SYNTHASE"/>
    <property type="match status" value="1"/>
</dbReference>
<evidence type="ECO:0000256" key="1">
    <source>
        <dbReference type="ARBA" id="ARBA00023125"/>
    </source>
</evidence>
<gene>
    <name evidence="3" type="ORF">Q4481_02600</name>
</gene>
<evidence type="ECO:0000313" key="3">
    <source>
        <dbReference type="EMBL" id="MDO6962828.1"/>
    </source>
</evidence>
<reference evidence="3" key="1">
    <citation type="journal article" date="2015" name="Int. J. Syst. Evol. Microbiol.">
        <title>Rhizobium alvei sp. nov., isolated from a freshwater river.</title>
        <authorList>
            <person name="Sheu S.Y."/>
            <person name="Huang H.W."/>
            <person name="Young C.C."/>
            <person name="Chen W.M."/>
        </authorList>
    </citation>
    <scope>NUCLEOTIDE SEQUENCE</scope>
    <source>
        <strain evidence="3">TNR-22</strain>
    </source>
</reference>
<dbReference type="SUPFAM" id="SSF47413">
    <property type="entry name" value="lambda repressor-like DNA-binding domains"/>
    <property type="match status" value="1"/>
</dbReference>
<dbReference type="CDD" id="cd00093">
    <property type="entry name" value="HTH_XRE"/>
    <property type="match status" value="1"/>
</dbReference>
<dbReference type="PANTHER" id="PTHR46797">
    <property type="entry name" value="HTH-TYPE TRANSCRIPTIONAL REGULATOR"/>
    <property type="match status" value="1"/>
</dbReference>
<keyword evidence="4" id="KW-1185">Reference proteome</keyword>
<accession>A0ABT8YHN3</accession>
<comment type="caution">
    <text evidence="3">The sequence shown here is derived from an EMBL/GenBank/DDBJ whole genome shotgun (WGS) entry which is preliminary data.</text>
</comment>
<dbReference type="Pfam" id="PF01381">
    <property type="entry name" value="HTH_3"/>
    <property type="match status" value="1"/>
</dbReference>
<proteinExistence type="predicted"/>
<dbReference type="Proteomes" id="UP001174932">
    <property type="component" value="Unassembled WGS sequence"/>
</dbReference>
<reference evidence="3" key="2">
    <citation type="submission" date="2023-07" db="EMBL/GenBank/DDBJ databases">
        <authorList>
            <person name="Shen H."/>
        </authorList>
    </citation>
    <scope>NUCLEOTIDE SEQUENCE</scope>
    <source>
        <strain evidence="3">TNR-22</strain>
    </source>
</reference>
<evidence type="ECO:0000313" key="4">
    <source>
        <dbReference type="Proteomes" id="UP001174932"/>
    </source>
</evidence>
<dbReference type="SMART" id="SM00530">
    <property type="entry name" value="HTH_XRE"/>
    <property type="match status" value="1"/>
</dbReference>
<dbReference type="PROSITE" id="PS50943">
    <property type="entry name" value="HTH_CROC1"/>
    <property type="match status" value="1"/>
</dbReference>
<sequence>MGNIQRLTLDGKNYVLLSEDDFEDLIDGLKADAIKARIAAGEETWPAELVYELFETDSRIRTFRKYRGMTASQLATAAGISQPYLSDIETGKKTGSVDVLKRIAIALKVDLVDLVASEQDDQA</sequence>